<feature type="region of interest" description="Disordered" evidence="1">
    <location>
        <begin position="341"/>
        <end position="360"/>
    </location>
</feature>
<dbReference type="Proteomes" id="UP000001640">
    <property type="component" value="Chromosome 9"/>
</dbReference>
<feature type="compositionally biased region" description="Low complexity" evidence="1">
    <location>
        <begin position="689"/>
        <end position="705"/>
    </location>
</feature>
<feature type="compositionally biased region" description="Low complexity" evidence="1">
    <location>
        <begin position="583"/>
        <end position="597"/>
    </location>
</feature>
<evidence type="ECO:0000256" key="1">
    <source>
        <dbReference type="SAM" id="MobiDB-lite"/>
    </source>
</evidence>
<feature type="region of interest" description="Disordered" evidence="1">
    <location>
        <begin position="296"/>
        <end position="326"/>
    </location>
</feature>
<feature type="region of interest" description="Disordered" evidence="1">
    <location>
        <begin position="572"/>
        <end position="600"/>
    </location>
</feature>
<dbReference type="HOGENOM" id="CLU_394928_0_0_1"/>
<reference evidence="2 3" key="1">
    <citation type="journal article" date="2011" name="Proc. Natl. Acad. Sci. U.S.A.">
        <title>Evolutionary erosion of yeast sex chromosomes by mating-type switching accidents.</title>
        <authorList>
            <person name="Gordon J.L."/>
            <person name="Armisen D."/>
            <person name="Proux-Wera E."/>
            <person name="Oheigeartaigh S.S."/>
            <person name="Byrne K.P."/>
            <person name="Wolfe K.H."/>
        </authorList>
    </citation>
    <scope>NUCLEOTIDE SEQUENCE [LARGE SCALE GENOMIC DNA]</scope>
    <source>
        <strain evidence="3">ATCC 76901 / BCRC 22586 / CBS 4309 / NBRC 1992 / NRRL Y-12630</strain>
    </source>
</reference>
<accession>G0VJQ5</accession>
<dbReference type="GeneID" id="96905426"/>
<dbReference type="AlphaFoldDB" id="G0VJQ5"/>
<dbReference type="eggNOG" id="ENOG502S0J5">
    <property type="taxonomic scope" value="Eukaryota"/>
</dbReference>
<dbReference type="OMA" id="KWAERIS"/>
<protein>
    <submittedName>
        <fullName evidence="2">Uncharacterized protein</fullName>
    </submittedName>
</protein>
<keyword evidence="3" id="KW-1185">Reference proteome</keyword>
<dbReference type="OrthoDB" id="4070760at2759"/>
<dbReference type="EMBL" id="HE576760">
    <property type="protein sequence ID" value="CCC71736.1"/>
    <property type="molecule type" value="Genomic_DNA"/>
</dbReference>
<evidence type="ECO:0000313" key="3">
    <source>
        <dbReference type="Proteomes" id="UP000001640"/>
    </source>
</evidence>
<feature type="region of interest" description="Disordered" evidence="1">
    <location>
        <begin position="682"/>
        <end position="712"/>
    </location>
</feature>
<feature type="region of interest" description="Disordered" evidence="1">
    <location>
        <begin position="247"/>
        <end position="275"/>
    </location>
</feature>
<dbReference type="KEGG" id="ncs:NCAS_0I00680"/>
<reference key="2">
    <citation type="submission" date="2011-08" db="EMBL/GenBank/DDBJ databases">
        <title>Genome sequence of Naumovozyma castellii.</title>
        <authorList>
            <person name="Gordon J.L."/>
            <person name="Armisen D."/>
            <person name="Proux-Wera E."/>
            <person name="OhEigeartaigh S.S."/>
            <person name="Byrne K.P."/>
            <person name="Wolfe K.H."/>
        </authorList>
    </citation>
    <scope>NUCLEOTIDE SEQUENCE</scope>
    <source>
        <strain>Type strain:CBS 4309</strain>
    </source>
</reference>
<proteinExistence type="predicted"/>
<feature type="compositionally biased region" description="Polar residues" evidence="1">
    <location>
        <begin position="307"/>
        <end position="322"/>
    </location>
</feature>
<feature type="compositionally biased region" description="Low complexity" evidence="1">
    <location>
        <begin position="250"/>
        <end position="268"/>
    </location>
</feature>
<dbReference type="InParanoid" id="G0VJQ5"/>
<dbReference type="FunCoup" id="G0VJQ5">
    <property type="interactions" value="65"/>
</dbReference>
<gene>
    <name evidence="2" type="primary">NCAS0I00680</name>
    <name evidence="2" type="ordered locus">NCAS_0I00680</name>
</gene>
<evidence type="ECO:0000313" key="2">
    <source>
        <dbReference type="EMBL" id="CCC71736.1"/>
    </source>
</evidence>
<organism evidence="2 3">
    <name type="scientific">Naumovozyma castellii</name>
    <name type="common">Yeast</name>
    <name type="synonym">Saccharomyces castellii</name>
    <dbReference type="NCBI Taxonomy" id="27288"/>
    <lineage>
        <taxon>Eukaryota</taxon>
        <taxon>Fungi</taxon>
        <taxon>Dikarya</taxon>
        <taxon>Ascomycota</taxon>
        <taxon>Saccharomycotina</taxon>
        <taxon>Saccharomycetes</taxon>
        <taxon>Saccharomycetales</taxon>
        <taxon>Saccharomycetaceae</taxon>
        <taxon>Naumovozyma</taxon>
    </lineage>
</organism>
<name>G0VJQ5_NAUCA</name>
<feature type="region of interest" description="Disordered" evidence="1">
    <location>
        <begin position="15"/>
        <end position="45"/>
    </location>
</feature>
<sequence>MGNITLLNQYNNTTTETTNQGMQQQKLSSIPTSNTPSSTATAVSTQLQDIKEEEDMDELRAMESHDLSNVTRVSTTHEEDGVSQLQQQISIAASSELSHSDSNKNLTMQDLKLLNNQIGSTEELTLLPPLPNVDELSRFTPNNMETSETNEPSFMNRFISSSNTTTTTTNNNAMDDNTFTLSDFNNTHKYPMQNVQIIENNLPENTDEVDGNSGNDDELNVEANLSVSHMINEEANNTSFDLSKALEIPSDNNNRSNSNNDHNEGNSNLASPKIPLTNRFSSTLLNQDLNTDNLNDGIFTPSHRKNNPSSNSVIRKSISNIRSQRDNSVEIRPIELSHLQDTSASIDRRESSSGMSNYSMTSEERIYKLPPMNPGTRNSIDKKQSQMSLRPVMTPVPLKEVGLSIGFPGINTLSDPAMTLSDSISMSSKHTAINESMMMIPPASDSNESTSSAKSSKMPPLLRRASSAILRKKSVKNLANNPTTPLTTAPPYELAKLRSNSIMNTSAYSKGPTFDLLKTNSALDEPQNSFADPHKQLARTSSLGSKMKRGFSRIISGNSIKRIDSYPGVNNNNTSTAYKHNLKPSPKSNISSPISPLDMKQRIPSENTSHIDSMHDYFSSKPSAKGRLGTSNNVSSSTVNLERKVLVDIDELTKRVPVVTVTDSKNAYGNCQSNIVFDQLFNDSDQPKSNNVNSTSTPNSETPNETLKDDSEPMTMNEYINLLINQQRIEDERFAHLEEKFNQSGWCSKMDILSLKRKRVLVNKKWAERISFYQNKLEA</sequence>
<dbReference type="RefSeq" id="XP_003678081.1">
    <property type="nucleotide sequence ID" value="XM_003678033.1"/>
</dbReference>